<feature type="transmembrane region" description="Helical" evidence="1">
    <location>
        <begin position="258"/>
        <end position="284"/>
    </location>
</feature>
<keyword evidence="1" id="KW-0812">Transmembrane</keyword>
<gene>
    <name evidence="2" type="ORF">GA0111570_10387</name>
</gene>
<dbReference type="OrthoDB" id="181905at2"/>
<dbReference type="Gene3D" id="1.20.1250.20">
    <property type="entry name" value="MFS general substrate transporter like domains"/>
    <property type="match status" value="2"/>
</dbReference>
<dbReference type="STRING" id="1577474.GA0111570_10387"/>
<feature type="transmembrane region" description="Helical" evidence="1">
    <location>
        <begin position="349"/>
        <end position="373"/>
    </location>
</feature>
<feature type="transmembrane region" description="Helical" evidence="1">
    <location>
        <begin position="402"/>
        <end position="420"/>
    </location>
</feature>
<dbReference type="NCBIfam" id="TIGR00792">
    <property type="entry name" value="gph"/>
    <property type="match status" value="1"/>
</dbReference>
<dbReference type="Pfam" id="PF13347">
    <property type="entry name" value="MFS_2"/>
    <property type="match status" value="1"/>
</dbReference>
<sequence length="489" mass="53344">MTTIATGTVASPAKTVRPFSIRDKLGYMFGDFGNDFSFILQMMFFMLFYTNIMGIKPAHVGTLFLVVRLVDAFVDVAVGRLVDLSKPRKDGKFRPWIKIFAIPVALSSALMYMSFISDWSYTGRLLWMTISYVLWGSMFYSLINIPYGSMASVISNKPEHRAALSVFRSTGATLAVLVIQVVLPLVVYVDRVEPNGAVKAVLSGSRMTWAAIACAVLSVVFYLLCYVNVAERVQPPVKAASERQSFGKMLGSLAKNRAMIGIVIAALLLLVANLLTSAMTGYLWLDYFNSKNLQSVAGFAGLAPTLLLLGIAPWLSTKFGKKEVGVAVTLLCGVTNIVMYFLNLQHNPTAFIVLFAVAQFALATFNYLIWAFITDVIDYQEVRTTERDDGTVYAIYSWARKLGQAIAGGLGGWALGWIGYQSVAKGQPPVEQAQSTLHGIYMLSTLVPGIVYIGVALALAFIYPLGKKAVAHNVAELEKRHVLAAAAAV</sequence>
<feature type="transmembrane region" description="Helical" evidence="1">
    <location>
        <begin position="209"/>
        <end position="229"/>
    </location>
</feature>
<dbReference type="EMBL" id="FMYF01000003">
    <property type="protein sequence ID" value="SDB80767.1"/>
    <property type="molecule type" value="Genomic_DNA"/>
</dbReference>
<dbReference type="InterPro" id="IPR039672">
    <property type="entry name" value="MFS_2"/>
</dbReference>
<protein>
    <submittedName>
        <fullName evidence="2">Glycoside/pentoside/hexuronide:cation symporter, GPH family</fullName>
    </submittedName>
</protein>
<dbReference type="GO" id="GO:0015293">
    <property type="term" value="F:symporter activity"/>
    <property type="evidence" value="ECO:0007669"/>
    <property type="project" value="InterPro"/>
</dbReference>
<feature type="transmembrane region" description="Helical" evidence="1">
    <location>
        <begin position="440"/>
        <end position="463"/>
    </location>
</feature>
<keyword evidence="1" id="KW-0472">Membrane</keyword>
<feature type="transmembrane region" description="Helical" evidence="1">
    <location>
        <begin position="58"/>
        <end position="78"/>
    </location>
</feature>
<keyword evidence="1" id="KW-1133">Transmembrane helix</keyword>
<dbReference type="PANTHER" id="PTHR11328">
    <property type="entry name" value="MAJOR FACILITATOR SUPERFAMILY DOMAIN-CONTAINING PROTEIN"/>
    <property type="match status" value="1"/>
</dbReference>
<reference evidence="2 3" key="1">
    <citation type="submission" date="2016-06" db="EMBL/GenBank/DDBJ databases">
        <authorList>
            <person name="Olsen C.W."/>
            <person name="Carey S."/>
            <person name="Hinshaw L."/>
            <person name="Karasin A.I."/>
        </authorList>
    </citation>
    <scope>NUCLEOTIDE SEQUENCE [LARGE SCALE GENOMIC DNA]</scope>
    <source>
        <strain evidence="2 3">LZ-22</strain>
    </source>
</reference>
<proteinExistence type="predicted"/>
<feature type="transmembrane region" description="Helical" evidence="1">
    <location>
        <begin position="32"/>
        <end position="52"/>
    </location>
</feature>
<feature type="transmembrane region" description="Helical" evidence="1">
    <location>
        <begin position="324"/>
        <end position="343"/>
    </location>
</feature>
<dbReference type="GO" id="GO:0005886">
    <property type="term" value="C:plasma membrane"/>
    <property type="evidence" value="ECO:0007669"/>
    <property type="project" value="TreeGrafter"/>
</dbReference>
<dbReference type="Proteomes" id="UP000199086">
    <property type="component" value="Unassembled WGS sequence"/>
</dbReference>
<feature type="transmembrane region" description="Helical" evidence="1">
    <location>
        <begin position="296"/>
        <end position="315"/>
    </location>
</feature>
<keyword evidence="3" id="KW-1185">Reference proteome</keyword>
<evidence type="ECO:0000313" key="3">
    <source>
        <dbReference type="Proteomes" id="UP000199086"/>
    </source>
</evidence>
<dbReference type="InterPro" id="IPR036259">
    <property type="entry name" value="MFS_trans_sf"/>
</dbReference>
<name>A0A1G6GFK7_9ACTN</name>
<evidence type="ECO:0000313" key="2">
    <source>
        <dbReference type="EMBL" id="SDB80767.1"/>
    </source>
</evidence>
<evidence type="ECO:0000256" key="1">
    <source>
        <dbReference type="SAM" id="Phobius"/>
    </source>
</evidence>
<dbReference type="InterPro" id="IPR001927">
    <property type="entry name" value="Na/Gal_symport"/>
</dbReference>
<dbReference type="CDD" id="cd17332">
    <property type="entry name" value="MFS_MelB_like"/>
    <property type="match status" value="1"/>
</dbReference>
<accession>A0A1G6GFK7</accession>
<dbReference type="PANTHER" id="PTHR11328:SF24">
    <property type="entry name" value="MAJOR FACILITATOR SUPERFAMILY (MFS) PROFILE DOMAIN-CONTAINING PROTEIN"/>
    <property type="match status" value="1"/>
</dbReference>
<feature type="transmembrane region" description="Helical" evidence="1">
    <location>
        <begin position="166"/>
        <end position="189"/>
    </location>
</feature>
<feature type="transmembrane region" description="Helical" evidence="1">
    <location>
        <begin position="125"/>
        <end position="145"/>
    </location>
</feature>
<dbReference type="SUPFAM" id="SSF103473">
    <property type="entry name" value="MFS general substrate transporter"/>
    <property type="match status" value="1"/>
</dbReference>
<dbReference type="GO" id="GO:0006814">
    <property type="term" value="P:sodium ion transport"/>
    <property type="evidence" value="ECO:0007669"/>
    <property type="project" value="InterPro"/>
</dbReference>
<organism evidence="2 3">
    <name type="scientific">Raineyella antarctica</name>
    <dbReference type="NCBI Taxonomy" id="1577474"/>
    <lineage>
        <taxon>Bacteria</taxon>
        <taxon>Bacillati</taxon>
        <taxon>Actinomycetota</taxon>
        <taxon>Actinomycetes</taxon>
        <taxon>Propionibacteriales</taxon>
        <taxon>Propionibacteriaceae</taxon>
        <taxon>Raineyella</taxon>
    </lineage>
</organism>
<feature type="transmembrane region" description="Helical" evidence="1">
    <location>
        <begin position="99"/>
        <end position="119"/>
    </location>
</feature>
<dbReference type="RefSeq" id="WP_092607410.1">
    <property type="nucleotide sequence ID" value="NZ_FMYF01000003.1"/>
</dbReference>
<dbReference type="AlphaFoldDB" id="A0A1G6GFK7"/>
<dbReference type="GO" id="GO:0008643">
    <property type="term" value="P:carbohydrate transport"/>
    <property type="evidence" value="ECO:0007669"/>
    <property type="project" value="InterPro"/>
</dbReference>